<evidence type="ECO:0000256" key="6">
    <source>
        <dbReference type="ARBA" id="ARBA00023242"/>
    </source>
</evidence>
<dbReference type="InterPro" id="IPR005574">
    <property type="entry name" value="Rpb4/RPC9"/>
</dbReference>
<dbReference type="InterPro" id="IPR038324">
    <property type="entry name" value="Rpb4/RPC9_sf"/>
</dbReference>
<feature type="compositionally biased region" description="Acidic residues" evidence="7">
    <location>
        <begin position="138"/>
        <end position="161"/>
    </location>
</feature>
<dbReference type="Proteomes" id="UP000774326">
    <property type="component" value="Unassembled WGS sequence"/>
</dbReference>
<evidence type="ECO:0000256" key="1">
    <source>
        <dbReference type="ARBA" id="ARBA00004123"/>
    </source>
</evidence>
<dbReference type="InterPro" id="IPR038846">
    <property type="entry name" value="RPC9"/>
</dbReference>
<evidence type="ECO:0000313" key="8">
    <source>
        <dbReference type="EMBL" id="KAH3685947.1"/>
    </source>
</evidence>
<keyword evidence="6" id="KW-0539">Nucleus</keyword>
<dbReference type="Gene3D" id="1.20.1250.40">
    <property type="match status" value="1"/>
</dbReference>
<dbReference type="EMBL" id="JAEUBG010001720">
    <property type="protein sequence ID" value="KAH3685947.1"/>
    <property type="molecule type" value="Genomic_DNA"/>
</dbReference>
<reference evidence="8" key="2">
    <citation type="submission" date="2021-01" db="EMBL/GenBank/DDBJ databases">
        <authorList>
            <person name="Schikora-Tamarit M.A."/>
        </authorList>
    </citation>
    <scope>NUCLEOTIDE SEQUENCE</scope>
    <source>
        <strain evidence="8">CBS2887</strain>
    </source>
</reference>
<keyword evidence="5" id="KW-0804">Transcription</keyword>
<comment type="subcellular location">
    <subcellularLocation>
        <location evidence="1">Nucleus</location>
    </subcellularLocation>
</comment>
<dbReference type="InterPro" id="IPR010997">
    <property type="entry name" value="HRDC-like_sf"/>
</dbReference>
<dbReference type="GO" id="GO:0000166">
    <property type="term" value="F:nucleotide binding"/>
    <property type="evidence" value="ECO:0007669"/>
    <property type="project" value="InterPro"/>
</dbReference>
<keyword evidence="4" id="KW-0240">DNA-directed RNA polymerase</keyword>
<evidence type="ECO:0000256" key="4">
    <source>
        <dbReference type="ARBA" id="ARBA00022478"/>
    </source>
</evidence>
<dbReference type="GO" id="GO:0006384">
    <property type="term" value="P:transcription initiation at RNA polymerase III promoter"/>
    <property type="evidence" value="ECO:0007669"/>
    <property type="project" value="InterPro"/>
</dbReference>
<sequence>MKIELEREKLLSNFEVYQHLKQIQKDNNWDLKTNKDGKKDRKVRKAFNPDLEAISRDIVSYLEKSNIQEQTEENVSNCITDLASKFPLEKIEVLQVINSKPRSFVSLYAVVEECDQRFSEEQSQEILDIVNQYFPSEQGEEEEGEEEEEGAVAENEDVEME</sequence>
<keyword evidence="9" id="KW-1185">Reference proteome</keyword>
<evidence type="ECO:0000256" key="2">
    <source>
        <dbReference type="ARBA" id="ARBA00006898"/>
    </source>
</evidence>
<dbReference type="PANTHER" id="PTHR15561:SF0">
    <property type="entry name" value="DNA-DIRECTED RNA POLYMERASE III SUBUNIT RPC9"/>
    <property type="match status" value="1"/>
</dbReference>
<proteinExistence type="inferred from homology"/>
<comment type="caution">
    <text evidence="8">The sequence shown here is derived from an EMBL/GenBank/DDBJ whole genome shotgun (WGS) entry which is preliminary data.</text>
</comment>
<evidence type="ECO:0000256" key="5">
    <source>
        <dbReference type="ARBA" id="ARBA00023163"/>
    </source>
</evidence>
<evidence type="ECO:0000256" key="3">
    <source>
        <dbReference type="ARBA" id="ARBA00016672"/>
    </source>
</evidence>
<dbReference type="SUPFAM" id="SSF47819">
    <property type="entry name" value="HRDC-like"/>
    <property type="match status" value="1"/>
</dbReference>
<feature type="region of interest" description="Disordered" evidence="7">
    <location>
        <begin position="134"/>
        <end position="161"/>
    </location>
</feature>
<gene>
    <name evidence="8" type="ORF">WICPIJ_003069</name>
</gene>
<comment type="similarity">
    <text evidence="2">Belongs to the eukaryotic RPC9 RNA polymerase subunit family.</text>
</comment>
<evidence type="ECO:0000256" key="7">
    <source>
        <dbReference type="SAM" id="MobiDB-lite"/>
    </source>
</evidence>
<dbReference type="Pfam" id="PF03874">
    <property type="entry name" value="RNA_pol_Rpb4"/>
    <property type="match status" value="1"/>
</dbReference>
<organism evidence="8 9">
    <name type="scientific">Wickerhamomyces pijperi</name>
    <name type="common">Yeast</name>
    <name type="synonym">Pichia pijperi</name>
    <dbReference type="NCBI Taxonomy" id="599730"/>
    <lineage>
        <taxon>Eukaryota</taxon>
        <taxon>Fungi</taxon>
        <taxon>Dikarya</taxon>
        <taxon>Ascomycota</taxon>
        <taxon>Saccharomycotina</taxon>
        <taxon>Saccharomycetes</taxon>
        <taxon>Phaffomycetales</taxon>
        <taxon>Wickerhamomycetaceae</taxon>
        <taxon>Wickerhamomyces</taxon>
    </lineage>
</organism>
<dbReference type="GO" id="GO:0005666">
    <property type="term" value="C:RNA polymerase III complex"/>
    <property type="evidence" value="ECO:0007669"/>
    <property type="project" value="InterPro"/>
</dbReference>
<accession>A0A9P8QAE1</accession>
<name>A0A9P8QAE1_WICPI</name>
<dbReference type="OrthoDB" id="1746530at2759"/>
<dbReference type="PANTHER" id="PTHR15561">
    <property type="entry name" value="CALCITONIN GENE-RELATED PEPTIDE-RECEPTOR COMPONENT PROTEIN"/>
    <property type="match status" value="1"/>
</dbReference>
<reference evidence="8" key="1">
    <citation type="journal article" date="2021" name="Open Biol.">
        <title>Shared evolutionary footprints suggest mitochondrial oxidative damage underlies multiple complex I losses in fungi.</title>
        <authorList>
            <person name="Schikora-Tamarit M.A."/>
            <person name="Marcet-Houben M."/>
            <person name="Nosek J."/>
            <person name="Gabaldon T."/>
        </authorList>
    </citation>
    <scope>NUCLEOTIDE SEQUENCE</scope>
    <source>
        <strain evidence="8">CBS2887</strain>
    </source>
</reference>
<evidence type="ECO:0000313" key="9">
    <source>
        <dbReference type="Proteomes" id="UP000774326"/>
    </source>
</evidence>
<dbReference type="AlphaFoldDB" id="A0A9P8QAE1"/>
<protein>
    <recommendedName>
        <fullName evidence="3">DNA-directed RNA polymerase III subunit RPC9</fullName>
    </recommendedName>
</protein>